<sequence>MTSKWESYSRFGINVASTLSSVGFSAAKASTRLGFGIARGLTSTAVGIACYPFGVGPVIGGAVYTAFSIAEQIALAPLLIGESITSTSLIAAESSIDVLSAIFPGSDEASFSLASFVALVKREWNQPALDEHLPRDRYSVAEVAKALVAWGALQGVTHEWKENEWFSVLKEINVDEVEDREGMRERKESRIRITSDVRPRNVGQIITAEIGDVEPTRVSSRSAANHLLTTPTRRKSENHSRLKSELRRLSKMVLFSYGGAGLLFFGVLFTSPPARSELLPPKPNPLRDGANTVEEHTLADAVDASEMEASSSSRHPAPPTSGSSSKEGDDRASKYSWWNVLLGRHDRELFEDNAFIPATIKSHHQHRRGDEKGSGGGGGKGDGKENRKEKPMTAVIGMEKSMPRYWVLTDHGRKQVVLVFRGTMSLNELAVDLTCDPAPFTPASDDDPLEEEEEGQEEQEEEGEKTMSDLMPGSLPFPSMDYSSSSNYASNKPRLGRRVSIRTMVSDNDTEGDCYEVHSGMLRMAQVMGARGKPVHRAVQQALYKNKGYELVLTGHSLGAGVAALLALTWANPETCLTVLSSGLPVGRRVSAYIFAPPCLVSPALSRRSRHLITSFTYSHDIVSRLSLGSVRDMNRVAAWLCEANKGDADANGVLKGEGYSDVTKRALKWRTGYGNPEDPNWFLSMRKTLEANMVMADLFPPGRVLWAIRDGDLHPSHRLPETNGAKEDKVRLFDVLDVEKVFNQIIFARDMLSSHLPHQYDRVLHELL</sequence>
<dbReference type="GO" id="GO:0046340">
    <property type="term" value="P:diacylglycerol catabolic process"/>
    <property type="evidence" value="ECO:0007669"/>
    <property type="project" value="TreeGrafter"/>
</dbReference>
<feature type="region of interest" description="Disordered" evidence="15">
    <location>
        <begin position="303"/>
        <end position="331"/>
    </location>
</feature>
<keyword evidence="9" id="KW-0442">Lipid degradation</keyword>
<keyword evidence="10 16" id="KW-1133">Transmembrane helix</keyword>
<evidence type="ECO:0000256" key="10">
    <source>
        <dbReference type="ARBA" id="ARBA00022989"/>
    </source>
</evidence>
<dbReference type="OrthoDB" id="438440at2759"/>
<evidence type="ECO:0000256" key="9">
    <source>
        <dbReference type="ARBA" id="ARBA00022963"/>
    </source>
</evidence>
<dbReference type="InterPro" id="IPR002921">
    <property type="entry name" value="Fungal_lipase-type"/>
</dbReference>
<evidence type="ECO:0000256" key="7">
    <source>
        <dbReference type="ARBA" id="ARBA00022801"/>
    </source>
</evidence>
<feature type="region of interest" description="Disordered" evidence="15">
    <location>
        <begin position="216"/>
        <end position="242"/>
    </location>
</feature>
<dbReference type="PANTHER" id="PTHR45792:SF8">
    <property type="entry name" value="DIACYLGLYCEROL LIPASE-ALPHA"/>
    <property type="match status" value="1"/>
</dbReference>
<evidence type="ECO:0000256" key="15">
    <source>
        <dbReference type="SAM" id="MobiDB-lite"/>
    </source>
</evidence>
<comment type="subcellular location">
    <subcellularLocation>
        <location evidence="2">Cell membrane</location>
        <topology evidence="2">Multi-pass membrane protein</topology>
    </subcellularLocation>
</comment>
<accession>A0A286ULW1</accession>
<evidence type="ECO:0000256" key="2">
    <source>
        <dbReference type="ARBA" id="ARBA00004651"/>
    </source>
</evidence>
<dbReference type="STRING" id="2282107.A0A286ULW1"/>
<dbReference type="GO" id="GO:0005886">
    <property type="term" value="C:plasma membrane"/>
    <property type="evidence" value="ECO:0007669"/>
    <property type="project" value="UniProtKB-SubCell"/>
</dbReference>
<comment type="catalytic activity">
    <reaction evidence="13">
        <text>a 1,2-diacyl-sn-glycerol + H2O = a 2-acylglycerol + a fatty acid + H(+)</text>
        <dbReference type="Rhea" id="RHEA:33275"/>
        <dbReference type="ChEBI" id="CHEBI:15377"/>
        <dbReference type="ChEBI" id="CHEBI:15378"/>
        <dbReference type="ChEBI" id="CHEBI:17389"/>
        <dbReference type="ChEBI" id="CHEBI:17815"/>
        <dbReference type="ChEBI" id="CHEBI:28868"/>
        <dbReference type="EC" id="3.1.1.116"/>
    </reaction>
    <physiologicalReaction direction="left-to-right" evidence="13">
        <dbReference type="Rhea" id="RHEA:33276"/>
    </physiologicalReaction>
</comment>
<name>A0A286ULW1_9AGAM</name>
<dbReference type="Pfam" id="PF01764">
    <property type="entry name" value="Lipase_3"/>
    <property type="match status" value="1"/>
</dbReference>
<feature type="region of interest" description="Disordered" evidence="15">
    <location>
        <begin position="360"/>
        <end position="391"/>
    </location>
</feature>
<organism evidence="18 19">
    <name type="scientific">Pyrrhoderma noxium</name>
    <dbReference type="NCBI Taxonomy" id="2282107"/>
    <lineage>
        <taxon>Eukaryota</taxon>
        <taxon>Fungi</taxon>
        <taxon>Dikarya</taxon>
        <taxon>Basidiomycota</taxon>
        <taxon>Agaricomycotina</taxon>
        <taxon>Agaricomycetes</taxon>
        <taxon>Hymenochaetales</taxon>
        <taxon>Hymenochaetaceae</taxon>
        <taxon>Pyrrhoderma</taxon>
    </lineage>
</organism>
<evidence type="ECO:0000256" key="4">
    <source>
        <dbReference type="ARBA" id="ARBA00022553"/>
    </source>
</evidence>
<dbReference type="Gene3D" id="3.40.50.1820">
    <property type="entry name" value="alpha/beta hydrolase"/>
    <property type="match status" value="1"/>
</dbReference>
<dbReference type="SUPFAM" id="SSF53474">
    <property type="entry name" value="alpha/beta-Hydrolases"/>
    <property type="match status" value="1"/>
</dbReference>
<dbReference type="GO" id="GO:0019369">
    <property type="term" value="P:arachidonate metabolic process"/>
    <property type="evidence" value="ECO:0007669"/>
    <property type="project" value="TreeGrafter"/>
</dbReference>
<dbReference type="InterPro" id="IPR052214">
    <property type="entry name" value="DAG_Lipase-Related"/>
</dbReference>
<dbReference type="EC" id="3.1.1.116" evidence="14"/>
<keyword evidence="6" id="KW-0479">Metal-binding</keyword>
<keyword evidence="5 16" id="KW-0812">Transmembrane</keyword>
<dbReference type="CDD" id="cd00519">
    <property type="entry name" value="Lipase_3"/>
    <property type="match status" value="1"/>
</dbReference>
<reference evidence="18 19" key="1">
    <citation type="journal article" date="2017" name="Mol. Ecol.">
        <title>Comparative and population genomic landscape of Phellinus noxius: A hypervariable fungus causing root rot in trees.</title>
        <authorList>
            <person name="Chung C.L."/>
            <person name="Lee T.J."/>
            <person name="Akiba M."/>
            <person name="Lee H.H."/>
            <person name="Kuo T.H."/>
            <person name="Liu D."/>
            <person name="Ke H.M."/>
            <person name="Yokoi T."/>
            <person name="Roa M.B."/>
            <person name="Lu M.J."/>
            <person name="Chang Y.Y."/>
            <person name="Ann P.J."/>
            <person name="Tsai J.N."/>
            <person name="Chen C.Y."/>
            <person name="Tzean S.S."/>
            <person name="Ota Y."/>
            <person name="Hattori T."/>
            <person name="Sahashi N."/>
            <person name="Liou R.F."/>
            <person name="Kikuchi T."/>
            <person name="Tsai I.J."/>
        </authorList>
    </citation>
    <scope>NUCLEOTIDE SEQUENCE [LARGE SCALE GENOMIC DNA]</scope>
    <source>
        <strain evidence="18 19">FFPRI411160</strain>
    </source>
</reference>
<keyword evidence="3" id="KW-1003">Cell membrane</keyword>
<feature type="compositionally biased region" description="Acidic residues" evidence="15">
    <location>
        <begin position="444"/>
        <end position="463"/>
    </location>
</feature>
<dbReference type="GO" id="GO:0016298">
    <property type="term" value="F:lipase activity"/>
    <property type="evidence" value="ECO:0007669"/>
    <property type="project" value="TreeGrafter"/>
</dbReference>
<evidence type="ECO:0000256" key="6">
    <source>
        <dbReference type="ARBA" id="ARBA00022723"/>
    </source>
</evidence>
<feature type="domain" description="Fungal lipase-type" evidence="17">
    <location>
        <begin position="510"/>
        <end position="627"/>
    </location>
</feature>
<evidence type="ECO:0000256" key="13">
    <source>
        <dbReference type="ARBA" id="ARBA00024531"/>
    </source>
</evidence>
<comment type="caution">
    <text evidence="18">The sequence shown here is derived from an EMBL/GenBank/DDBJ whole genome shotgun (WGS) entry which is preliminary data.</text>
</comment>
<evidence type="ECO:0000256" key="16">
    <source>
        <dbReference type="SAM" id="Phobius"/>
    </source>
</evidence>
<dbReference type="AlphaFoldDB" id="A0A286ULW1"/>
<proteinExistence type="predicted"/>
<evidence type="ECO:0000259" key="17">
    <source>
        <dbReference type="Pfam" id="PF01764"/>
    </source>
</evidence>
<keyword evidence="4" id="KW-0597">Phosphoprotein</keyword>
<keyword evidence="19" id="KW-1185">Reference proteome</keyword>
<dbReference type="PANTHER" id="PTHR45792">
    <property type="entry name" value="DIACYLGLYCEROL LIPASE HOMOLOG-RELATED"/>
    <property type="match status" value="1"/>
</dbReference>
<keyword evidence="11" id="KW-0443">Lipid metabolism</keyword>
<dbReference type="EMBL" id="NBII01000003">
    <property type="protein sequence ID" value="PAV20570.1"/>
    <property type="molecule type" value="Genomic_DNA"/>
</dbReference>
<keyword evidence="12 16" id="KW-0472">Membrane</keyword>
<gene>
    <name evidence="18" type="ORF">PNOK_0319700</name>
</gene>
<feature type="compositionally biased region" description="Polar residues" evidence="15">
    <location>
        <begin position="308"/>
        <end position="325"/>
    </location>
</feature>
<feature type="compositionally biased region" description="Basic and acidic residues" evidence="15">
    <location>
        <begin position="381"/>
        <end position="391"/>
    </location>
</feature>
<comment type="cofactor">
    <cofactor evidence="1">
        <name>Ca(2+)</name>
        <dbReference type="ChEBI" id="CHEBI:29108"/>
    </cofactor>
</comment>
<feature type="transmembrane region" description="Helical" evidence="16">
    <location>
        <begin position="249"/>
        <end position="269"/>
    </location>
</feature>
<dbReference type="GO" id="GO:0046872">
    <property type="term" value="F:metal ion binding"/>
    <property type="evidence" value="ECO:0007669"/>
    <property type="project" value="UniProtKB-KW"/>
</dbReference>
<evidence type="ECO:0000256" key="8">
    <source>
        <dbReference type="ARBA" id="ARBA00022837"/>
    </source>
</evidence>
<feature type="region of interest" description="Disordered" evidence="15">
    <location>
        <begin position="435"/>
        <end position="476"/>
    </location>
</feature>
<keyword evidence="7" id="KW-0378">Hydrolase</keyword>
<evidence type="ECO:0000256" key="1">
    <source>
        <dbReference type="ARBA" id="ARBA00001913"/>
    </source>
</evidence>
<evidence type="ECO:0000256" key="14">
    <source>
        <dbReference type="ARBA" id="ARBA00026104"/>
    </source>
</evidence>
<evidence type="ECO:0000313" key="18">
    <source>
        <dbReference type="EMBL" id="PAV20570.1"/>
    </source>
</evidence>
<protein>
    <recommendedName>
        <fullName evidence="14">sn-1-specific diacylglycerol lipase</fullName>
        <ecNumber evidence="14">3.1.1.116</ecNumber>
    </recommendedName>
</protein>
<dbReference type="Proteomes" id="UP000217199">
    <property type="component" value="Unassembled WGS sequence"/>
</dbReference>
<evidence type="ECO:0000256" key="5">
    <source>
        <dbReference type="ARBA" id="ARBA00022692"/>
    </source>
</evidence>
<feature type="compositionally biased region" description="Polar residues" evidence="15">
    <location>
        <begin position="217"/>
        <end position="231"/>
    </location>
</feature>
<keyword evidence="8" id="KW-0106">Calcium</keyword>
<dbReference type="InParanoid" id="A0A286ULW1"/>
<evidence type="ECO:0000256" key="12">
    <source>
        <dbReference type="ARBA" id="ARBA00023136"/>
    </source>
</evidence>
<evidence type="ECO:0000256" key="11">
    <source>
        <dbReference type="ARBA" id="ARBA00023098"/>
    </source>
</evidence>
<dbReference type="InterPro" id="IPR029058">
    <property type="entry name" value="AB_hydrolase_fold"/>
</dbReference>
<evidence type="ECO:0000313" key="19">
    <source>
        <dbReference type="Proteomes" id="UP000217199"/>
    </source>
</evidence>
<evidence type="ECO:0000256" key="3">
    <source>
        <dbReference type="ARBA" id="ARBA00022475"/>
    </source>
</evidence>